<dbReference type="Pfam" id="PF12566">
    <property type="entry name" value="DUF3748"/>
    <property type="match status" value="1"/>
</dbReference>
<evidence type="ECO:0000313" key="6">
    <source>
        <dbReference type="Proteomes" id="UP000198341"/>
    </source>
</evidence>
<keyword evidence="1" id="KW-0479">Metal-binding</keyword>
<feature type="domain" description="HIT-type" evidence="4">
    <location>
        <begin position="18"/>
        <end position="51"/>
    </location>
</feature>
<dbReference type="EMBL" id="FO082265">
    <property type="protein sequence ID" value="CCO19510.1"/>
    <property type="molecule type" value="Genomic_DNA"/>
</dbReference>
<evidence type="ECO:0000256" key="3">
    <source>
        <dbReference type="SAM" id="MobiDB-lite"/>
    </source>
</evidence>
<sequence length="973" mass="109937">MEEGFKGKGTAQQQQPKCRVCAQNESLYACPKCNCRYCSSKCYRLHGDGTCVEAFHAESLARMMKNEKHFDGDSEDEEEKKREMEAMVMEYERHVEKDEREMRTRFGLEAKSFSPSSSDDEEEEDEEKEDEDEYCTLSAKLMRAYLKEEEDNKFSGISERDFAASDKKRLERMLRKGEIRVEPWRAWWTIDDDDEVLLRDDGTAKIVALNDDTNNNEDNDNGYHPSSVLGFPSPPTEPLPSYWSLLPPTKRTLKKVSAKQRNVFRERVAGAITLYAIIARAFNGDHACFDAAATYLMHHHHHHNDTNKNNNEEEDKEEEDKEEEEETNDSVNALLALHVSAVINAHTLVPSGLFYDASKSGKVAKNLESDAYAMLRSRSKRVLAMEDLRSMFRKAIEDSYYDDDDDDTTNNNNKKKKNKEFRSNCRKMERKLFFAECFANVTDEEFFAANSVADDEADAEAALMKVSSSSSSYPKEIQLTTSTEHNKIVSNAYAFDANSENICFDVRSHVGGHVFDGDLIQLVDVNTKEVKTVLRTAHEAKCGVALFHPFDENVLCCIVGPRHPTEEWAYCAHHRRGYVIDLSEDSNVDSSSSSNAQQLNSSRSLSSNLEARDLVSPFTKGALRGGTHVHAFSPDGTLVSMTYEDAILADATDVNVSRRNARNIAVTIYKDIVEIDKSRNDRNVSGGFTVCVTETTPDPTLGSDEISRAYEDCWMDSRTLSFLGDCRDERGNVRTELFVVELPRDVEKLKEEEEKEERLLQGTLTSYPKPPKSVKQRRVTRSSGCQGSVRFWPRANPADSNVVCILLRDEKASFQLHLVDATTGEIEQLSFLKDGEEVNSAFSWSPDGLYVCFATSTNRIARTFTRGGARKYQTEYLTPPPRTTNDDNKIRPECVCVSPNGKFVCFLKTTTTSSPTKIVCNVSEDKEEGKGKGKGSEHPDAKKKILVNQIFLLELPLNNNEIDDENEKKPTSE</sequence>
<feature type="region of interest" description="Disordered" evidence="3">
    <location>
        <begin position="105"/>
        <end position="133"/>
    </location>
</feature>
<dbReference type="eggNOG" id="KOG4317">
    <property type="taxonomic scope" value="Eukaryota"/>
</dbReference>
<reference evidence="5 6" key="1">
    <citation type="submission" date="2011-10" db="EMBL/GenBank/DDBJ databases">
        <authorList>
            <person name="Genoscope - CEA"/>
        </authorList>
    </citation>
    <scope>NUCLEOTIDE SEQUENCE [LARGE SCALE GENOMIC DNA]</scope>
    <source>
        <strain evidence="5 6">RCC 1105</strain>
    </source>
</reference>
<protein>
    <recommendedName>
        <fullName evidence="4">HIT-type domain-containing protein</fullName>
    </recommendedName>
</protein>
<dbReference type="RefSeq" id="XP_007509053.1">
    <property type="nucleotide sequence ID" value="XM_007508991.1"/>
</dbReference>
<keyword evidence="2" id="KW-0175">Coiled coil</keyword>
<keyword evidence="1" id="KW-0862">Zinc</keyword>
<dbReference type="Proteomes" id="UP000198341">
    <property type="component" value="Chromosome 14"/>
</dbReference>
<keyword evidence="1" id="KW-0863">Zinc-finger</keyword>
<dbReference type="GeneID" id="19011739"/>
<name>K8F3Z1_9CHLO</name>
<dbReference type="InterPro" id="IPR007529">
    <property type="entry name" value="Znf_HIT"/>
</dbReference>
<dbReference type="InterPro" id="IPR022223">
    <property type="entry name" value="DUF3748"/>
</dbReference>
<dbReference type="AlphaFoldDB" id="K8F3Z1"/>
<dbReference type="SUPFAM" id="SSF82171">
    <property type="entry name" value="DPP6 N-terminal domain-like"/>
    <property type="match status" value="1"/>
</dbReference>
<feature type="coiled-coil region" evidence="2">
    <location>
        <begin position="74"/>
        <end position="101"/>
    </location>
</feature>
<dbReference type="Gene3D" id="3.30.60.190">
    <property type="match status" value="1"/>
</dbReference>
<feature type="region of interest" description="Disordered" evidence="3">
    <location>
        <begin position="301"/>
        <end position="329"/>
    </location>
</feature>
<gene>
    <name evidence="5" type="ordered locus">Bathy14g00880</name>
</gene>
<dbReference type="Pfam" id="PF04438">
    <property type="entry name" value="zf-HIT"/>
    <property type="match status" value="1"/>
</dbReference>
<dbReference type="CDD" id="cd23024">
    <property type="entry name" value="zf-HIT_ZNHIT2-3"/>
    <property type="match status" value="1"/>
</dbReference>
<dbReference type="OrthoDB" id="18412at2759"/>
<evidence type="ECO:0000256" key="1">
    <source>
        <dbReference type="PROSITE-ProRule" id="PRU00453"/>
    </source>
</evidence>
<feature type="compositionally biased region" description="Acidic residues" evidence="3">
    <location>
        <begin position="118"/>
        <end position="133"/>
    </location>
</feature>
<dbReference type="InterPro" id="IPR039646">
    <property type="entry name" value="ZNHIT2"/>
</dbReference>
<evidence type="ECO:0000259" key="4">
    <source>
        <dbReference type="PROSITE" id="PS51083"/>
    </source>
</evidence>
<organism evidence="5 6">
    <name type="scientific">Bathycoccus prasinos</name>
    <dbReference type="NCBI Taxonomy" id="41875"/>
    <lineage>
        <taxon>Eukaryota</taxon>
        <taxon>Viridiplantae</taxon>
        <taxon>Chlorophyta</taxon>
        <taxon>Mamiellophyceae</taxon>
        <taxon>Mamiellales</taxon>
        <taxon>Bathycoccaceae</taxon>
        <taxon>Bathycoccus</taxon>
    </lineage>
</organism>
<accession>K8F3Z1</accession>
<evidence type="ECO:0000256" key="2">
    <source>
        <dbReference type="SAM" id="Coils"/>
    </source>
</evidence>
<dbReference type="KEGG" id="bpg:Bathy14g00880"/>
<feature type="compositionally biased region" description="Acidic residues" evidence="3">
    <location>
        <begin position="312"/>
        <end position="328"/>
    </location>
</feature>
<proteinExistence type="predicted"/>
<dbReference type="PROSITE" id="PS51083">
    <property type="entry name" value="ZF_HIT"/>
    <property type="match status" value="1"/>
</dbReference>
<dbReference type="SUPFAM" id="SSF144232">
    <property type="entry name" value="HIT/MYND zinc finger-like"/>
    <property type="match status" value="1"/>
</dbReference>
<dbReference type="GO" id="GO:0008270">
    <property type="term" value="F:zinc ion binding"/>
    <property type="evidence" value="ECO:0007669"/>
    <property type="project" value="UniProtKB-UniRule"/>
</dbReference>
<keyword evidence="6" id="KW-1185">Reference proteome</keyword>
<dbReference type="PANTHER" id="PTHR15555">
    <property type="entry name" value="ZINC FINGER HIT DOMAIN CONTAINING PROTEIN 2 PROTEIN FON -RELATED"/>
    <property type="match status" value="1"/>
</dbReference>
<dbReference type="PANTHER" id="PTHR15555:SF0">
    <property type="entry name" value="ZINC FINGER HIT DOMAIN-CONTAINING PROTEIN 2"/>
    <property type="match status" value="1"/>
</dbReference>
<evidence type="ECO:0000313" key="5">
    <source>
        <dbReference type="EMBL" id="CCO19510.1"/>
    </source>
</evidence>
<dbReference type="Gene3D" id="2.120.10.30">
    <property type="entry name" value="TolB, C-terminal domain"/>
    <property type="match status" value="1"/>
</dbReference>
<dbReference type="InterPro" id="IPR011042">
    <property type="entry name" value="6-blade_b-propeller_TolB-like"/>
</dbReference>
<feature type="region of interest" description="Disordered" evidence="3">
    <location>
        <begin position="400"/>
        <end position="421"/>
    </location>
</feature>